<sequence length="123" mass="13660">MVLYFADPAPIALTLGWLRPRVAVSTALVEVPTPDMLEAVLRHGGRLLRRVRPLRLGAGLERVERRAGHGGYRVQEVGGTDVDGRYRVRIRHGVRVAGPSGSRRVAPRRVRPAWAPPRPRLIP</sequence>
<protein>
    <submittedName>
        <fullName evidence="1">Uncharacterized protein</fullName>
    </submittedName>
</protein>
<reference evidence="1 2" key="1">
    <citation type="submission" date="2018-12" db="EMBL/GenBank/DDBJ databases">
        <title>Draft genome sequence of Embleya hyalina NBRC 13850T.</title>
        <authorList>
            <person name="Komaki H."/>
            <person name="Hosoyama A."/>
            <person name="Kimura A."/>
            <person name="Ichikawa N."/>
            <person name="Tamura T."/>
        </authorList>
    </citation>
    <scope>NUCLEOTIDE SEQUENCE [LARGE SCALE GENOMIC DNA]</scope>
    <source>
        <strain evidence="1 2">NBRC 13850</strain>
    </source>
</reference>
<evidence type="ECO:0000313" key="2">
    <source>
        <dbReference type="Proteomes" id="UP000286931"/>
    </source>
</evidence>
<accession>A0A401YNB5</accession>
<name>A0A401YNB5_9ACTN</name>
<comment type="caution">
    <text evidence="1">The sequence shown here is derived from an EMBL/GenBank/DDBJ whole genome shotgun (WGS) entry which is preliminary data.</text>
</comment>
<organism evidence="1 2">
    <name type="scientific">Embleya hyalina</name>
    <dbReference type="NCBI Taxonomy" id="516124"/>
    <lineage>
        <taxon>Bacteria</taxon>
        <taxon>Bacillati</taxon>
        <taxon>Actinomycetota</taxon>
        <taxon>Actinomycetes</taxon>
        <taxon>Kitasatosporales</taxon>
        <taxon>Streptomycetaceae</taxon>
        <taxon>Embleya</taxon>
    </lineage>
</organism>
<dbReference type="AlphaFoldDB" id="A0A401YNB5"/>
<dbReference type="Proteomes" id="UP000286931">
    <property type="component" value="Unassembled WGS sequence"/>
</dbReference>
<gene>
    <name evidence="1" type="ORF">EHYA_03787</name>
</gene>
<dbReference type="EMBL" id="BIFH01000019">
    <property type="protein sequence ID" value="GCD96103.1"/>
    <property type="molecule type" value="Genomic_DNA"/>
</dbReference>
<keyword evidence="2" id="KW-1185">Reference proteome</keyword>
<proteinExistence type="predicted"/>
<evidence type="ECO:0000313" key="1">
    <source>
        <dbReference type="EMBL" id="GCD96103.1"/>
    </source>
</evidence>